<dbReference type="Pfam" id="PF13499">
    <property type="entry name" value="EF-hand_7"/>
    <property type="match status" value="1"/>
</dbReference>
<dbReference type="OrthoDB" id="26525at2759"/>
<keyword evidence="1" id="KW-0677">Repeat</keyword>
<dbReference type="PANTHER" id="PTHR23048:SF0">
    <property type="entry name" value="CALMODULIN LIKE 3"/>
    <property type="match status" value="1"/>
</dbReference>
<feature type="domain" description="EF-hand" evidence="3">
    <location>
        <begin position="21"/>
        <end position="56"/>
    </location>
</feature>
<dbReference type="SMART" id="SM00054">
    <property type="entry name" value="EFh"/>
    <property type="match status" value="4"/>
</dbReference>
<feature type="domain" description="EF-hand" evidence="3">
    <location>
        <begin position="57"/>
        <end position="92"/>
    </location>
</feature>
<dbReference type="HOGENOM" id="CLU_061288_20_7_1"/>
<dbReference type="Gramene" id="ERM95274">
    <property type="protein sequence ID" value="ERM95274"/>
    <property type="gene ID" value="AMTR_s00008p00068860"/>
</dbReference>
<evidence type="ECO:0000313" key="5">
    <source>
        <dbReference type="Proteomes" id="UP000017836"/>
    </source>
</evidence>
<dbReference type="PANTHER" id="PTHR23048">
    <property type="entry name" value="MYOSIN LIGHT CHAIN 1, 3"/>
    <property type="match status" value="1"/>
</dbReference>
<evidence type="ECO:0000256" key="1">
    <source>
        <dbReference type="ARBA" id="ARBA00022737"/>
    </source>
</evidence>
<name>W1NJ82_AMBTC</name>
<dbReference type="InterPro" id="IPR050230">
    <property type="entry name" value="CALM/Myosin/TropC-like"/>
</dbReference>
<evidence type="ECO:0000259" key="3">
    <source>
        <dbReference type="PROSITE" id="PS50222"/>
    </source>
</evidence>
<dbReference type="InterPro" id="IPR002048">
    <property type="entry name" value="EF_hand_dom"/>
</dbReference>
<dbReference type="FunFam" id="1.10.238.10:FF:000178">
    <property type="entry name" value="Calmodulin-2 A"/>
    <property type="match status" value="1"/>
</dbReference>
<dbReference type="GO" id="GO:0005509">
    <property type="term" value="F:calcium ion binding"/>
    <property type="evidence" value="ECO:0007669"/>
    <property type="project" value="InterPro"/>
</dbReference>
<proteinExistence type="predicted"/>
<protein>
    <recommendedName>
        <fullName evidence="3">EF-hand domain-containing protein</fullName>
    </recommendedName>
</protein>
<organism evidence="4 5">
    <name type="scientific">Amborella trichopoda</name>
    <dbReference type="NCBI Taxonomy" id="13333"/>
    <lineage>
        <taxon>Eukaryota</taxon>
        <taxon>Viridiplantae</taxon>
        <taxon>Streptophyta</taxon>
        <taxon>Embryophyta</taxon>
        <taxon>Tracheophyta</taxon>
        <taxon>Spermatophyta</taxon>
        <taxon>Magnoliopsida</taxon>
        <taxon>Amborellales</taxon>
        <taxon>Amborellaceae</taxon>
        <taxon>Amborella</taxon>
    </lineage>
</organism>
<dbReference type="Gene3D" id="1.10.238.10">
    <property type="entry name" value="EF-hand"/>
    <property type="match status" value="1"/>
</dbReference>
<dbReference type="OMA" id="HEFLEMN"/>
<gene>
    <name evidence="4" type="ORF">AMTR_s00008p00068860</name>
</gene>
<reference evidence="5" key="1">
    <citation type="journal article" date="2013" name="Science">
        <title>The Amborella genome and the evolution of flowering plants.</title>
        <authorList>
            <consortium name="Amborella Genome Project"/>
        </authorList>
    </citation>
    <scope>NUCLEOTIDE SEQUENCE [LARGE SCALE GENOMIC DNA]</scope>
</reference>
<dbReference type="GO" id="GO:0043226">
    <property type="term" value="C:organelle"/>
    <property type="evidence" value="ECO:0007669"/>
    <property type="project" value="UniProtKB-ARBA"/>
</dbReference>
<keyword evidence="5" id="KW-1185">Reference proteome</keyword>
<dbReference type="Pfam" id="PF13833">
    <property type="entry name" value="EF-hand_8"/>
    <property type="match status" value="1"/>
</dbReference>
<dbReference type="EMBL" id="KI397486">
    <property type="protein sequence ID" value="ERM95274.1"/>
    <property type="molecule type" value="Genomic_DNA"/>
</dbReference>
<dbReference type="AlphaFoldDB" id="W1NJ82"/>
<dbReference type="InterPro" id="IPR018247">
    <property type="entry name" value="EF_Hand_1_Ca_BS"/>
</dbReference>
<feature type="domain" description="EF-hand" evidence="3">
    <location>
        <begin position="94"/>
        <end position="129"/>
    </location>
</feature>
<accession>W1NJ82</accession>
<dbReference type="STRING" id="13333.W1NJ82"/>
<dbReference type="InterPro" id="IPR011992">
    <property type="entry name" value="EF-hand-dom_pair"/>
</dbReference>
<dbReference type="KEGG" id="atr:18423193"/>
<keyword evidence="2" id="KW-0106">Calcium</keyword>
<dbReference type="PROSITE" id="PS00018">
    <property type="entry name" value="EF_HAND_1"/>
    <property type="match status" value="2"/>
</dbReference>
<evidence type="ECO:0000256" key="2">
    <source>
        <dbReference type="ARBA" id="ARBA00022837"/>
    </source>
</evidence>
<dbReference type="CDD" id="cd00051">
    <property type="entry name" value="EFh"/>
    <property type="match status" value="2"/>
</dbReference>
<dbReference type="Proteomes" id="UP000017836">
    <property type="component" value="Unassembled WGS sequence"/>
</dbReference>
<evidence type="ECO:0000313" key="4">
    <source>
        <dbReference type="EMBL" id="ERM95274.1"/>
    </source>
</evidence>
<dbReference type="SUPFAM" id="SSF47473">
    <property type="entry name" value="EF-hand"/>
    <property type="match status" value="1"/>
</dbReference>
<dbReference type="eggNOG" id="KOG0027">
    <property type="taxonomic scope" value="Eukaryota"/>
</dbReference>
<dbReference type="PROSITE" id="PS50222">
    <property type="entry name" value="EF_HAND_2"/>
    <property type="match status" value="3"/>
</dbReference>
<sequence>MAQTQLPVLSRCPSSRTGILNHAQGLLQAFKAFDADGDGLISAPELGGMMESLGYDSSKHMAEEIMKQGDQNKDGLLSLEEFMELNMKHVDIGDLGDILNEALDMLDSHGNEVVSEEELCEILEGIGEGLTPKECQELIQAMDDGDGVVSIEKLKFLVGSLI</sequence>